<evidence type="ECO:0000259" key="1">
    <source>
        <dbReference type="PROSITE" id="PS51186"/>
    </source>
</evidence>
<dbReference type="AlphaFoldDB" id="A0A917YQI4"/>
<dbReference type="GO" id="GO:0016747">
    <property type="term" value="F:acyltransferase activity, transferring groups other than amino-acyl groups"/>
    <property type="evidence" value="ECO:0007669"/>
    <property type="project" value="InterPro"/>
</dbReference>
<keyword evidence="3" id="KW-1185">Reference proteome</keyword>
<sequence length="196" mass="22074">MEIYSETDRLILRRFTGADADLLFELHNDPDVMRFLNGGKPTPRDVIVNETLPRYVSSGFFAAIERSTGAFLGWFHLRPPEGGDPAEPELGYRLHKSAWGRGYGTEGSLALIGKAFGELGARRVFATTMAVNQGSRRVMEKCGLRHVRTHFDHWPEPIEGSEEGEVEYEILRSDWEARGEARPARDEAVRRSRGQG</sequence>
<evidence type="ECO:0000313" key="2">
    <source>
        <dbReference type="EMBL" id="GGO64135.1"/>
    </source>
</evidence>
<name>A0A917YQI4_9ACTN</name>
<reference evidence="2" key="2">
    <citation type="submission" date="2020-09" db="EMBL/GenBank/DDBJ databases">
        <authorList>
            <person name="Sun Q."/>
            <person name="Zhou Y."/>
        </authorList>
    </citation>
    <scope>NUCLEOTIDE SEQUENCE</scope>
    <source>
        <strain evidence="2">CGMCC 4.7368</strain>
    </source>
</reference>
<protein>
    <submittedName>
        <fullName evidence="2">GNAT family acetyltransferase</fullName>
    </submittedName>
</protein>
<evidence type="ECO:0000313" key="3">
    <source>
        <dbReference type="Proteomes" id="UP000646523"/>
    </source>
</evidence>
<dbReference type="PANTHER" id="PTHR43792:SF16">
    <property type="entry name" value="N-ACETYLTRANSFERASE DOMAIN-CONTAINING PROTEIN"/>
    <property type="match status" value="1"/>
</dbReference>
<dbReference type="RefSeq" id="WP_189123015.1">
    <property type="nucleotide sequence ID" value="NZ_BMNH01000002.1"/>
</dbReference>
<dbReference type="EMBL" id="BMNH01000002">
    <property type="protein sequence ID" value="GGO64135.1"/>
    <property type="molecule type" value="Genomic_DNA"/>
</dbReference>
<dbReference type="InterPro" id="IPR016181">
    <property type="entry name" value="Acyl_CoA_acyltransferase"/>
</dbReference>
<dbReference type="SUPFAM" id="SSF55729">
    <property type="entry name" value="Acyl-CoA N-acyltransferases (Nat)"/>
    <property type="match status" value="1"/>
</dbReference>
<feature type="domain" description="N-acetyltransferase" evidence="1">
    <location>
        <begin position="10"/>
        <end position="173"/>
    </location>
</feature>
<gene>
    <name evidence="2" type="ORF">GCM10012289_12850</name>
</gene>
<dbReference type="Pfam" id="PF13302">
    <property type="entry name" value="Acetyltransf_3"/>
    <property type="match status" value="1"/>
</dbReference>
<organism evidence="2 3">
    <name type="scientific">Nonomuraea cavernae</name>
    <dbReference type="NCBI Taxonomy" id="2045107"/>
    <lineage>
        <taxon>Bacteria</taxon>
        <taxon>Bacillati</taxon>
        <taxon>Actinomycetota</taxon>
        <taxon>Actinomycetes</taxon>
        <taxon>Streptosporangiales</taxon>
        <taxon>Streptosporangiaceae</taxon>
        <taxon>Nonomuraea</taxon>
    </lineage>
</organism>
<comment type="caution">
    <text evidence="2">The sequence shown here is derived from an EMBL/GenBank/DDBJ whole genome shotgun (WGS) entry which is preliminary data.</text>
</comment>
<reference evidence="2" key="1">
    <citation type="journal article" date="2014" name="Int. J. Syst. Evol. Microbiol.">
        <title>Complete genome sequence of Corynebacterium casei LMG S-19264T (=DSM 44701T), isolated from a smear-ripened cheese.</title>
        <authorList>
            <consortium name="US DOE Joint Genome Institute (JGI-PGF)"/>
            <person name="Walter F."/>
            <person name="Albersmeier A."/>
            <person name="Kalinowski J."/>
            <person name="Ruckert C."/>
        </authorList>
    </citation>
    <scope>NUCLEOTIDE SEQUENCE</scope>
    <source>
        <strain evidence="2">CGMCC 4.7368</strain>
    </source>
</reference>
<dbReference type="InterPro" id="IPR051531">
    <property type="entry name" value="N-acetyltransferase"/>
</dbReference>
<dbReference type="PANTHER" id="PTHR43792">
    <property type="entry name" value="GNAT FAMILY, PUTATIVE (AFU_ORTHOLOGUE AFUA_3G00765)-RELATED-RELATED"/>
    <property type="match status" value="1"/>
</dbReference>
<accession>A0A917YQI4</accession>
<proteinExistence type="predicted"/>
<dbReference type="PROSITE" id="PS51186">
    <property type="entry name" value="GNAT"/>
    <property type="match status" value="1"/>
</dbReference>
<dbReference type="InterPro" id="IPR000182">
    <property type="entry name" value="GNAT_dom"/>
</dbReference>
<dbReference type="Gene3D" id="3.40.630.30">
    <property type="match status" value="1"/>
</dbReference>
<dbReference type="Proteomes" id="UP000646523">
    <property type="component" value="Unassembled WGS sequence"/>
</dbReference>